<keyword evidence="2" id="KW-1185">Reference proteome</keyword>
<comment type="caution">
    <text evidence="1">The sequence shown here is derived from an EMBL/GenBank/DDBJ whole genome shotgun (WGS) entry which is preliminary data.</text>
</comment>
<protein>
    <submittedName>
        <fullName evidence="1">Uncharacterized protein</fullName>
    </submittedName>
</protein>
<evidence type="ECO:0000313" key="2">
    <source>
        <dbReference type="Proteomes" id="UP001431783"/>
    </source>
</evidence>
<proteinExistence type="predicted"/>
<sequence>MAPSIYEAASVYAEVDHITYKGTRLEHNELIPIVADSFCDQGSMARKRVVIKKFISHRRRKMAPGLTLIKHAEALDRFEEFQISSPKM</sequence>
<organism evidence="1 2">
    <name type="scientific">Henosepilachna vigintioctopunctata</name>
    <dbReference type="NCBI Taxonomy" id="420089"/>
    <lineage>
        <taxon>Eukaryota</taxon>
        <taxon>Metazoa</taxon>
        <taxon>Ecdysozoa</taxon>
        <taxon>Arthropoda</taxon>
        <taxon>Hexapoda</taxon>
        <taxon>Insecta</taxon>
        <taxon>Pterygota</taxon>
        <taxon>Neoptera</taxon>
        <taxon>Endopterygota</taxon>
        <taxon>Coleoptera</taxon>
        <taxon>Polyphaga</taxon>
        <taxon>Cucujiformia</taxon>
        <taxon>Coccinelloidea</taxon>
        <taxon>Coccinellidae</taxon>
        <taxon>Epilachninae</taxon>
        <taxon>Epilachnini</taxon>
        <taxon>Henosepilachna</taxon>
    </lineage>
</organism>
<dbReference type="EMBL" id="JARQZJ010000038">
    <property type="protein sequence ID" value="KAK9876783.1"/>
    <property type="molecule type" value="Genomic_DNA"/>
</dbReference>
<evidence type="ECO:0000313" key="1">
    <source>
        <dbReference type="EMBL" id="KAK9876783.1"/>
    </source>
</evidence>
<dbReference type="Proteomes" id="UP001431783">
    <property type="component" value="Unassembled WGS sequence"/>
</dbReference>
<dbReference type="AlphaFoldDB" id="A0AAW1U861"/>
<accession>A0AAW1U861</accession>
<gene>
    <name evidence="1" type="ORF">WA026_015020</name>
</gene>
<name>A0AAW1U861_9CUCU</name>
<reference evidence="1 2" key="1">
    <citation type="submission" date="2023-03" db="EMBL/GenBank/DDBJ databases">
        <title>Genome insight into feeding habits of ladybird beetles.</title>
        <authorList>
            <person name="Li H.-S."/>
            <person name="Huang Y.-H."/>
            <person name="Pang H."/>
        </authorList>
    </citation>
    <scope>NUCLEOTIDE SEQUENCE [LARGE SCALE GENOMIC DNA]</scope>
    <source>
        <strain evidence="1">SYSU_2023b</strain>
        <tissue evidence="1">Whole body</tissue>
    </source>
</reference>